<dbReference type="AlphaFoldDB" id="A0ABD3QHV9"/>
<dbReference type="EMBL" id="JALLPJ020000173">
    <property type="protein sequence ID" value="KAL3799998.1"/>
    <property type="molecule type" value="Genomic_DNA"/>
</dbReference>
<evidence type="ECO:0000256" key="1">
    <source>
        <dbReference type="SAM" id="SignalP"/>
    </source>
</evidence>
<feature type="signal peptide" evidence="1">
    <location>
        <begin position="1"/>
        <end position="18"/>
    </location>
</feature>
<dbReference type="Gene3D" id="2.170.150.20">
    <property type="entry name" value="Peptide methionine sulfoxide reductase"/>
    <property type="match status" value="1"/>
</dbReference>
<accession>A0ABD3QHV9</accession>
<proteinExistence type="predicted"/>
<evidence type="ECO:0000313" key="2">
    <source>
        <dbReference type="EMBL" id="KAL3799998.1"/>
    </source>
</evidence>
<comment type="caution">
    <text evidence="2">The sequence shown here is derived from an EMBL/GenBank/DDBJ whole genome shotgun (WGS) entry which is preliminary data.</text>
</comment>
<dbReference type="Proteomes" id="UP001530400">
    <property type="component" value="Unassembled WGS sequence"/>
</dbReference>
<feature type="chain" id="PRO_5044789435" evidence="1">
    <location>
        <begin position="19"/>
        <end position="211"/>
    </location>
</feature>
<keyword evidence="3" id="KW-1185">Reference proteome</keyword>
<organism evidence="2 3">
    <name type="scientific">Cyclotella atomus</name>
    <dbReference type="NCBI Taxonomy" id="382360"/>
    <lineage>
        <taxon>Eukaryota</taxon>
        <taxon>Sar</taxon>
        <taxon>Stramenopiles</taxon>
        <taxon>Ochrophyta</taxon>
        <taxon>Bacillariophyta</taxon>
        <taxon>Coscinodiscophyceae</taxon>
        <taxon>Thalassiosirophycidae</taxon>
        <taxon>Stephanodiscales</taxon>
        <taxon>Stephanodiscaceae</taxon>
        <taxon>Cyclotella</taxon>
    </lineage>
</organism>
<gene>
    <name evidence="2" type="ORF">ACHAWO_004676</name>
</gene>
<sequence>MARHSFFLLASTLTSATTSTLFTTAFTSLPSTARSINFNKLTTRSMFGKKEFPAPCVMGDETIMAPKKHGTSETPVQKNLRWNCDYETADRICNFNRHYAEYAGYWTTTTFVEEARKEFAEKGEITFYDSNTGKPLFVAPKGRDLDSFLKESQSHGWPSFRDEEVVWDNVRCLGDGEAVSVDGTHLGHNLPDNKGSRYCINLVSVAGRPEK</sequence>
<evidence type="ECO:0000313" key="3">
    <source>
        <dbReference type="Proteomes" id="UP001530400"/>
    </source>
</evidence>
<dbReference type="SUPFAM" id="SSF51316">
    <property type="entry name" value="Mss4-like"/>
    <property type="match status" value="1"/>
</dbReference>
<keyword evidence="1" id="KW-0732">Signal</keyword>
<protein>
    <submittedName>
        <fullName evidence="2">Uncharacterized protein</fullName>
    </submittedName>
</protein>
<name>A0ABD3QHV9_9STRA</name>
<reference evidence="2 3" key="1">
    <citation type="submission" date="2024-10" db="EMBL/GenBank/DDBJ databases">
        <title>Updated reference genomes for cyclostephanoid diatoms.</title>
        <authorList>
            <person name="Roberts W.R."/>
            <person name="Alverson A.J."/>
        </authorList>
    </citation>
    <scope>NUCLEOTIDE SEQUENCE [LARGE SCALE GENOMIC DNA]</scope>
    <source>
        <strain evidence="2 3">AJA010-31</strain>
    </source>
</reference>
<dbReference type="InterPro" id="IPR011057">
    <property type="entry name" value="Mss4-like_sf"/>
</dbReference>